<evidence type="ECO:0000256" key="1">
    <source>
        <dbReference type="SAM" id="Phobius"/>
    </source>
</evidence>
<dbReference type="NCBIfam" id="TIGR02532">
    <property type="entry name" value="IV_pilin_GFxxxE"/>
    <property type="match status" value="1"/>
</dbReference>
<sequence length="197" mass="21383">MKKFQNKQTGFTLIEMVVATGIFSMLAISAVSIMIAVSKAQAKIQRTQAAIDNIRYSLELITKEMRVGTQYKLISPNECGDSGTDEINFVASTPAGSQRRYFIDTDAGGVKRLMRIKKTTGAISSADCSSAISLSADEVTVDRFRMVPRGNTASPGSTDGQPWIVINLKVSAIDPKGVAHSTMDLQTSITQRIRDFP</sequence>
<keyword evidence="1" id="KW-1133">Transmembrane helix</keyword>
<dbReference type="EMBL" id="MHQD01000004">
    <property type="protein sequence ID" value="OGZ96890.1"/>
    <property type="molecule type" value="Genomic_DNA"/>
</dbReference>
<dbReference type="AlphaFoldDB" id="A0A1G2KEL6"/>
<gene>
    <name evidence="2" type="ORF">A2847_02685</name>
</gene>
<evidence type="ECO:0000313" key="3">
    <source>
        <dbReference type="Proteomes" id="UP000178574"/>
    </source>
</evidence>
<evidence type="ECO:0000313" key="2">
    <source>
        <dbReference type="EMBL" id="OGZ96890.1"/>
    </source>
</evidence>
<dbReference type="InterPro" id="IPR045584">
    <property type="entry name" value="Pilin-like"/>
</dbReference>
<comment type="caution">
    <text evidence="2">The sequence shown here is derived from an EMBL/GenBank/DDBJ whole genome shotgun (WGS) entry which is preliminary data.</text>
</comment>
<dbReference type="Proteomes" id="UP000178574">
    <property type="component" value="Unassembled WGS sequence"/>
</dbReference>
<keyword evidence="1" id="KW-0472">Membrane</keyword>
<proteinExistence type="predicted"/>
<dbReference type="Pfam" id="PF07963">
    <property type="entry name" value="N_methyl"/>
    <property type="match status" value="1"/>
</dbReference>
<evidence type="ECO:0008006" key="4">
    <source>
        <dbReference type="Google" id="ProtNLM"/>
    </source>
</evidence>
<protein>
    <recommendedName>
        <fullName evidence="4">Type II secretion system protein J</fullName>
    </recommendedName>
</protein>
<name>A0A1G2KEL6_9BACT</name>
<dbReference type="InterPro" id="IPR012902">
    <property type="entry name" value="N_methyl_site"/>
</dbReference>
<organism evidence="2 3">
    <name type="scientific">Candidatus Sungbacteria bacterium RIFCSPHIGHO2_01_FULL_50_25</name>
    <dbReference type="NCBI Taxonomy" id="1802265"/>
    <lineage>
        <taxon>Bacteria</taxon>
        <taxon>Candidatus Sungiibacteriota</taxon>
    </lineage>
</organism>
<accession>A0A1G2KEL6</accession>
<feature type="transmembrane region" description="Helical" evidence="1">
    <location>
        <begin position="12"/>
        <end position="37"/>
    </location>
</feature>
<keyword evidence="1" id="KW-0812">Transmembrane</keyword>
<dbReference type="SUPFAM" id="SSF54523">
    <property type="entry name" value="Pili subunits"/>
    <property type="match status" value="1"/>
</dbReference>
<dbReference type="PROSITE" id="PS00409">
    <property type="entry name" value="PROKAR_NTER_METHYL"/>
    <property type="match status" value="1"/>
</dbReference>
<reference evidence="2 3" key="1">
    <citation type="journal article" date="2016" name="Nat. Commun.">
        <title>Thousands of microbial genomes shed light on interconnected biogeochemical processes in an aquifer system.</title>
        <authorList>
            <person name="Anantharaman K."/>
            <person name="Brown C.T."/>
            <person name="Hug L.A."/>
            <person name="Sharon I."/>
            <person name="Castelle C.J."/>
            <person name="Probst A.J."/>
            <person name="Thomas B.C."/>
            <person name="Singh A."/>
            <person name="Wilkins M.J."/>
            <person name="Karaoz U."/>
            <person name="Brodie E.L."/>
            <person name="Williams K.H."/>
            <person name="Hubbard S.S."/>
            <person name="Banfield J.F."/>
        </authorList>
    </citation>
    <scope>NUCLEOTIDE SEQUENCE [LARGE SCALE GENOMIC DNA]</scope>
</reference>